<feature type="domain" description="Thioredoxin" evidence="15">
    <location>
        <begin position="339"/>
        <end position="470"/>
    </location>
</feature>
<name>A0ABP9XNQ3_9FUNG</name>
<dbReference type="EMBL" id="BAABUJ010000006">
    <property type="protein sequence ID" value="GAA5796411.1"/>
    <property type="molecule type" value="Genomic_DNA"/>
</dbReference>
<comment type="similarity">
    <text evidence="4 12">Belongs to the protein disulfide isomerase family.</text>
</comment>
<feature type="region of interest" description="Disordered" evidence="14">
    <location>
        <begin position="480"/>
        <end position="501"/>
    </location>
</feature>
<dbReference type="PANTHER" id="PTHR18929:SF132">
    <property type="entry name" value="PROTEIN DISULFIDE-ISOMERASE A3"/>
    <property type="match status" value="1"/>
</dbReference>
<dbReference type="Proteomes" id="UP001476247">
    <property type="component" value="Unassembled WGS sequence"/>
</dbReference>
<dbReference type="InterPro" id="IPR017937">
    <property type="entry name" value="Thioredoxin_CS"/>
</dbReference>
<dbReference type="NCBIfam" id="TIGR01126">
    <property type="entry name" value="pdi_dom"/>
    <property type="match status" value="2"/>
</dbReference>
<protein>
    <recommendedName>
        <fullName evidence="5 13">Protein disulfide-isomerase</fullName>
        <ecNumber evidence="5 13">5.3.4.1</ecNumber>
    </recommendedName>
</protein>
<evidence type="ECO:0000259" key="15">
    <source>
        <dbReference type="PROSITE" id="PS51352"/>
    </source>
</evidence>
<evidence type="ECO:0000256" key="10">
    <source>
        <dbReference type="ARBA" id="ARBA00023235"/>
    </source>
</evidence>
<feature type="compositionally biased region" description="Basic and acidic residues" evidence="14">
    <location>
        <begin position="486"/>
        <end position="501"/>
    </location>
</feature>
<dbReference type="InterPro" id="IPR013766">
    <property type="entry name" value="Thioredoxin_domain"/>
</dbReference>
<comment type="subcellular location">
    <subcellularLocation>
        <location evidence="3">Endoplasmic reticulum lumen</location>
    </subcellularLocation>
</comment>
<organism evidence="16 17">
    <name type="scientific">Helicostylum pulchrum</name>
    <dbReference type="NCBI Taxonomy" id="562976"/>
    <lineage>
        <taxon>Eukaryota</taxon>
        <taxon>Fungi</taxon>
        <taxon>Fungi incertae sedis</taxon>
        <taxon>Mucoromycota</taxon>
        <taxon>Mucoromycotina</taxon>
        <taxon>Mucoromycetes</taxon>
        <taxon>Mucorales</taxon>
        <taxon>Mucorineae</taxon>
        <taxon>Mucoraceae</taxon>
        <taxon>Helicostylum</taxon>
    </lineage>
</organism>
<evidence type="ECO:0000313" key="16">
    <source>
        <dbReference type="EMBL" id="GAA5796411.1"/>
    </source>
</evidence>
<dbReference type="PROSITE" id="PS00194">
    <property type="entry name" value="THIOREDOXIN_1"/>
    <property type="match status" value="2"/>
</dbReference>
<evidence type="ECO:0000256" key="8">
    <source>
        <dbReference type="ARBA" id="ARBA00022824"/>
    </source>
</evidence>
<evidence type="ECO:0000256" key="12">
    <source>
        <dbReference type="RuleBase" id="RU004208"/>
    </source>
</evidence>
<dbReference type="CDD" id="cd02982">
    <property type="entry name" value="PDI_b'_family"/>
    <property type="match status" value="1"/>
</dbReference>
<keyword evidence="10 13" id="KW-0413">Isomerase</keyword>
<dbReference type="PROSITE" id="PS51352">
    <property type="entry name" value="THIOREDOXIN_2"/>
    <property type="match status" value="2"/>
</dbReference>
<keyword evidence="6 13" id="KW-0732">Signal</keyword>
<dbReference type="EC" id="5.3.4.1" evidence="5 13"/>
<dbReference type="NCBIfam" id="TIGR01130">
    <property type="entry name" value="ER_PDI_fam"/>
    <property type="match status" value="1"/>
</dbReference>
<evidence type="ECO:0000256" key="1">
    <source>
        <dbReference type="ARBA" id="ARBA00001182"/>
    </source>
</evidence>
<evidence type="ECO:0000256" key="6">
    <source>
        <dbReference type="ARBA" id="ARBA00022729"/>
    </source>
</evidence>
<keyword evidence="17" id="KW-1185">Reference proteome</keyword>
<dbReference type="Pfam" id="PF13848">
    <property type="entry name" value="Thioredoxin_6"/>
    <property type="match status" value="1"/>
</dbReference>
<evidence type="ECO:0000313" key="17">
    <source>
        <dbReference type="Proteomes" id="UP001476247"/>
    </source>
</evidence>
<evidence type="ECO:0000256" key="7">
    <source>
        <dbReference type="ARBA" id="ARBA00022737"/>
    </source>
</evidence>
<dbReference type="InterPro" id="IPR005792">
    <property type="entry name" value="Prot_disulphide_isomerase"/>
</dbReference>
<evidence type="ECO:0000256" key="2">
    <source>
        <dbReference type="ARBA" id="ARBA00002692"/>
    </source>
</evidence>
<dbReference type="SUPFAM" id="SSF52833">
    <property type="entry name" value="Thioredoxin-like"/>
    <property type="match status" value="4"/>
</dbReference>
<dbReference type="InterPro" id="IPR036249">
    <property type="entry name" value="Thioredoxin-like_sf"/>
</dbReference>
<dbReference type="PRINTS" id="PR00421">
    <property type="entry name" value="THIOREDOXIN"/>
</dbReference>
<sequence>MVRKTFLFTAIAATFAALTHSVLAEEASDVLSLTEKTFDQQVLDQDLMLVEFFAPWCGHCKALAPEYEVAATTLKEKNIKIAKVDCTENQDLCQKYEVRGYPTLKIFRNGETSEYKGARKADGIVSYMQKQASPAITELDATNFGEFHTSDRVVVVGYAKDEASKEAFKTAANKLRDDFLFGIVTDEALAKEHKVTEFPTLVVYKQFDEGRNDKTGEFDAADIEEFVKSNSFALLDAIDVSNFQTYAEAGLPIAYLFHDTDELAEKLVEMATPLAKKYKGKINFVHIDANKFGGHAANLALKTEWPAFGIQHLDTGAKFPLDQTKELNAENLEAFLEQYDSGKLKPTIKSAEVPVDNNGPVKVVVANEFNDIVLDKSKDVFVEVYAPWCGHCKSLEPIWTKLGEAVATQDADIVIAKMDGTENDIPEEAGFEVSGFPTLKFFKADTNEMIDYDGDRSFDDLAEFISKHSTKNTNIVDVPEAEEVEQEKIQEKEPINTHDEL</sequence>
<keyword evidence="11" id="KW-0676">Redox-active center</keyword>
<keyword evidence="7" id="KW-0677">Repeat</keyword>
<comment type="catalytic activity">
    <reaction evidence="1 13">
        <text>Catalyzes the rearrangement of -S-S- bonds in proteins.</text>
        <dbReference type="EC" id="5.3.4.1"/>
    </reaction>
</comment>
<feature type="signal peptide" evidence="13">
    <location>
        <begin position="1"/>
        <end position="24"/>
    </location>
</feature>
<feature type="domain" description="Thioredoxin" evidence="15">
    <location>
        <begin position="6"/>
        <end position="133"/>
    </location>
</feature>
<evidence type="ECO:0000256" key="9">
    <source>
        <dbReference type="ARBA" id="ARBA00023157"/>
    </source>
</evidence>
<evidence type="ECO:0000256" key="14">
    <source>
        <dbReference type="SAM" id="MobiDB-lite"/>
    </source>
</evidence>
<dbReference type="Gene3D" id="3.40.30.10">
    <property type="entry name" value="Glutaredoxin"/>
    <property type="match status" value="4"/>
</dbReference>
<reference evidence="16 17" key="1">
    <citation type="submission" date="2024-04" db="EMBL/GenBank/DDBJ databases">
        <title>genome sequences of Mucor flavus KT1a and Helicostylum pulchrum KT1b strains isolation_sourced from the surface of a dry-aged beef.</title>
        <authorList>
            <person name="Toyotome T."/>
            <person name="Hosono M."/>
            <person name="Torimaru M."/>
            <person name="Fukuda K."/>
            <person name="Mikami N."/>
        </authorList>
    </citation>
    <scope>NUCLEOTIDE SEQUENCE [LARGE SCALE GENOMIC DNA]</scope>
    <source>
        <strain evidence="16 17">KT1b</strain>
    </source>
</reference>
<dbReference type="CDD" id="cd02961">
    <property type="entry name" value="PDI_a_family"/>
    <property type="match status" value="1"/>
</dbReference>
<accession>A0ABP9XNQ3</accession>
<feature type="chain" id="PRO_5045000901" description="Protein disulfide-isomerase" evidence="13">
    <location>
        <begin position="25"/>
        <end position="501"/>
    </location>
</feature>
<comment type="function">
    <text evidence="2">Participates in the folding of proteins containing disulfide bonds, may be involved in glycosylation, prolyl hydroxylation and triglyceride transfer.</text>
</comment>
<comment type="caution">
    <text evidence="16">The sequence shown here is derived from an EMBL/GenBank/DDBJ whole genome shotgun (WGS) entry which is preliminary data.</text>
</comment>
<dbReference type="CDD" id="cd02995">
    <property type="entry name" value="PDI_a_PDI_a'_C"/>
    <property type="match status" value="1"/>
</dbReference>
<gene>
    <name evidence="16" type="ORF">HPULCUR_001783</name>
</gene>
<keyword evidence="9" id="KW-1015">Disulfide bond</keyword>
<dbReference type="CDD" id="cd02981">
    <property type="entry name" value="PDI_b_family"/>
    <property type="match status" value="1"/>
</dbReference>
<dbReference type="PANTHER" id="PTHR18929">
    <property type="entry name" value="PROTEIN DISULFIDE ISOMERASE"/>
    <property type="match status" value="1"/>
</dbReference>
<dbReference type="InterPro" id="IPR005788">
    <property type="entry name" value="PDI_thioredoxin-like_dom"/>
</dbReference>
<evidence type="ECO:0000256" key="4">
    <source>
        <dbReference type="ARBA" id="ARBA00006347"/>
    </source>
</evidence>
<keyword evidence="8" id="KW-0256">Endoplasmic reticulum</keyword>
<proteinExistence type="inferred from homology"/>
<evidence type="ECO:0000256" key="13">
    <source>
        <dbReference type="RuleBase" id="RU361130"/>
    </source>
</evidence>
<evidence type="ECO:0000256" key="5">
    <source>
        <dbReference type="ARBA" id="ARBA00012723"/>
    </source>
</evidence>
<evidence type="ECO:0000256" key="11">
    <source>
        <dbReference type="ARBA" id="ARBA00023284"/>
    </source>
</evidence>
<evidence type="ECO:0000256" key="3">
    <source>
        <dbReference type="ARBA" id="ARBA00004319"/>
    </source>
</evidence>
<dbReference type="Pfam" id="PF00085">
    <property type="entry name" value="Thioredoxin"/>
    <property type="match status" value="2"/>
</dbReference>